<accession>A0A6C0H4L3</accession>
<keyword evidence="2" id="KW-0472">Membrane</keyword>
<keyword evidence="2" id="KW-1133">Transmembrane helix</keyword>
<feature type="domain" description="Minor capsid protein P11 C-terminal conserved region" evidence="3">
    <location>
        <begin position="92"/>
        <end position="174"/>
    </location>
</feature>
<evidence type="ECO:0000256" key="1">
    <source>
        <dbReference type="SAM" id="MobiDB-lite"/>
    </source>
</evidence>
<reference evidence="4" key="1">
    <citation type="journal article" date="2020" name="Nature">
        <title>Giant virus diversity and host interactions through global metagenomics.</title>
        <authorList>
            <person name="Schulz F."/>
            <person name="Roux S."/>
            <person name="Paez-Espino D."/>
            <person name="Jungbluth S."/>
            <person name="Walsh D.A."/>
            <person name="Denef V.J."/>
            <person name="McMahon K.D."/>
            <person name="Konstantinidis K.T."/>
            <person name="Eloe-Fadrosh E.A."/>
            <person name="Kyrpides N.C."/>
            <person name="Woyke T."/>
        </authorList>
    </citation>
    <scope>NUCLEOTIDE SEQUENCE</scope>
    <source>
        <strain evidence="4">GVMAG-M-3300023179-63</strain>
    </source>
</reference>
<dbReference type="InterPro" id="IPR055730">
    <property type="entry name" value="P11_C"/>
</dbReference>
<feature type="region of interest" description="Disordered" evidence="1">
    <location>
        <begin position="63"/>
        <end position="98"/>
    </location>
</feature>
<feature type="compositionally biased region" description="Polar residues" evidence="1">
    <location>
        <begin position="131"/>
        <end position="144"/>
    </location>
</feature>
<evidence type="ECO:0000259" key="3">
    <source>
        <dbReference type="Pfam" id="PF23983"/>
    </source>
</evidence>
<evidence type="ECO:0000313" key="4">
    <source>
        <dbReference type="EMBL" id="QHT75320.1"/>
    </source>
</evidence>
<evidence type="ECO:0000256" key="2">
    <source>
        <dbReference type="SAM" id="Phobius"/>
    </source>
</evidence>
<proteinExistence type="predicted"/>
<feature type="transmembrane region" description="Helical" evidence="2">
    <location>
        <begin position="12"/>
        <end position="30"/>
    </location>
</feature>
<name>A0A6C0H4L3_9ZZZZ</name>
<feature type="region of interest" description="Disordered" evidence="1">
    <location>
        <begin position="131"/>
        <end position="156"/>
    </location>
</feature>
<dbReference type="Pfam" id="PF23983">
    <property type="entry name" value="P11_C"/>
    <property type="match status" value="1"/>
</dbReference>
<organism evidence="4">
    <name type="scientific">viral metagenome</name>
    <dbReference type="NCBI Taxonomy" id="1070528"/>
    <lineage>
        <taxon>unclassified sequences</taxon>
        <taxon>metagenomes</taxon>
        <taxon>organismal metagenomes</taxon>
    </lineage>
</organism>
<keyword evidence="2" id="KW-0812">Transmembrane</keyword>
<dbReference type="EMBL" id="MN739867">
    <property type="protein sequence ID" value="QHT75320.1"/>
    <property type="molecule type" value="Genomic_DNA"/>
</dbReference>
<sequence>MTAMKKFTKGVKIEYVLGTIALVVAGLALYKYSEEKNMSQAPMTPGPATLGFSDVMNGSVPNETSYQSFNGGQNTSVAVSSTSGTLNRPASNPSDLLPSDMNNSWANLNPVGNADLRNINLLNPSQLTGINTQGSSLRNPNLQLRSEPPNPRTNTNCPWNISTIEADQFRKTLEIGS</sequence>
<protein>
    <recommendedName>
        <fullName evidence="3">Minor capsid protein P11 C-terminal conserved region domain-containing protein</fullName>
    </recommendedName>
</protein>
<dbReference type="AlphaFoldDB" id="A0A6C0H4L3"/>